<dbReference type="OMA" id="KIRMWEI"/>
<organism evidence="9 10">
    <name type="scientific">Ophiostoma piceae (strain UAMH 11346)</name>
    <name type="common">Sap stain fungus</name>
    <dbReference type="NCBI Taxonomy" id="1262450"/>
    <lineage>
        <taxon>Eukaryota</taxon>
        <taxon>Fungi</taxon>
        <taxon>Dikarya</taxon>
        <taxon>Ascomycota</taxon>
        <taxon>Pezizomycotina</taxon>
        <taxon>Sordariomycetes</taxon>
        <taxon>Sordariomycetidae</taxon>
        <taxon>Ophiostomatales</taxon>
        <taxon>Ophiostomataceae</taxon>
        <taxon>Ophiostoma</taxon>
    </lineage>
</organism>
<dbReference type="Proteomes" id="UP000016923">
    <property type="component" value="Unassembled WGS sequence"/>
</dbReference>
<evidence type="ECO:0000256" key="2">
    <source>
        <dbReference type="ARBA" id="ARBA00022552"/>
    </source>
</evidence>
<dbReference type="GO" id="GO:0032040">
    <property type="term" value="C:small-subunit processome"/>
    <property type="evidence" value="ECO:0007669"/>
    <property type="project" value="TreeGrafter"/>
</dbReference>
<dbReference type="InterPro" id="IPR045161">
    <property type="entry name" value="Utp18"/>
</dbReference>
<keyword evidence="3 7" id="KW-0853">WD repeat</keyword>
<evidence type="ECO:0000256" key="8">
    <source>
        <dbReference type="SAM" id="MobiDB-lite"/>
    </source>
</evidence>
<evidence type="ECO:0000256" key="3">
    <source>
        <dbReference type="ARBA" id="ARBA00022574"/>
    </source>
</evidence>
<feature type="region of interest" description="Disordered" evidence="8">
    <location>
        <begin position="1"/>
        <end position="66"/>
    </location>
</feature>
<dbReference type="InterPro" id="IPR015943">
    <property type="entry name" value="WD40/YVTN_repeat-like_dom_sf"/>
</dbReference>
<dbReference type="PANTHER" id="PTHR18359">
    <property type="entry name" value="WD-REPEAT PROTEIN-RELATED"/>
    <property type="match status" value="1"/>
</dbReference>
<evidence type="ECO:0000256" key="5">
    <source>
        <dbReference type="ARBA" id="ARBA00023242"/>
    </source>
</evidence>
<feature type="region of interest" description="Disordered" evidence="8">
    <location>
        <begin position="223"/>
        <end position="293"/>
    </location>
</feature>
<feature type="region of interest" description="Disordered" evidence="8">
    <location>
        <begin position="128"/>
        <end position="163"/>
    </location>
</feature>
<dbReference type="STRING" id="1262450.S3C7Z8"/>
<feature type="compositionally biased region" description="Basic and acidic residues" evidence="8">
    <location>
        <begin position="243"/>
        <end position="260"/>
    </location>
</feature>
<feature type="repeat" description="WD" evidence="7">
    <location>
        <begin position="659"/>
        <end position="694"/>
    </location>
</feature>
<evidence type="ECO:0000256" key="6">
    <source>
        <dbReference type="ARBA" id="ARBA00025767"/>
    </source>
</evidence>
<dbReference type="GO" id="GO:0034388">
    <property type="term" value="C:Pwp2p-containing subcomplex of 90S preribosome"/>
    <property type="evidence" value="ECO:0007669"/>
    <property type="project" value="TreeGrafter"/>
</dbReference>
<feature type="compositionally biased region" description="Basic residues" evidence="8">
    <location>
        <begin position="1"/>
        <end position="10"/>
    </location>
</feature>
<reference evidence="9 10" key="1">
    <citation type="journal article" date="2013" name="BMC Genomics">
        <title>The genome and transcriptome of the pine saprophyte Ophiostoma piceae, and a comparison with the bark beetle-associated pine pathogen Grosmannia clavigera.</title>
        <authorList>
            <person name="Haridas S."/>
            <person name="Wang Y."/>
            <person name="Lim L."/>
            <person name="Massoumi Alamouti S."/>
            <person name="Jackman S."/>
            <person name="Docking R."/>
            <person name="Robertson G."/>
            <person name="Birol I."/>
            <person name="Bohlmann J."/>
            <person name="Breuil C."/>
        </authorList>
    </citation>
    <scope>NUCLEOTIDE SEQUENCE [LARGE SCALE GENOMIC DNA]</scope>
    <source>
        <strain evidence="9 10">UAMH 11346</strain>
    </source>
</reference>
<dbReference type="SMART" id="SM00320">
    <property type="entry name" value="WD40"/>
    <property type="match status" value="4"/>
</dbReference>
<sequence length="694" mass="76295">MARRGQKGKKSGAAAAAASDAAASAPEVAMSDAGSSDWEIDDNNKAKKPTDTLVMDKDKDSDEEELERLVLGDRAGFRSQLFSDSGEFLGAEQSMEELSLAVIDGQGRNSDDEEFEDADDSHMFLYDESMQPHTSLDVSKSSKKSGAKSSEPDPNAAAWEDSDDERLVVSLAGRTQFRKLRRTEADDIVSGTEYTERIRQQYLRLSPHPAWALEADKARLDRIKQRNGGSSLEKKEKKRQKKARAEERRLRRESKAAKGSDEEDEDDEVSEDSESELSSDSGGDSDSSSDGEEFELLQSALPLDKFLRSTSAMAGASQLFAQGGAASKQRRLRPEVLDIQKSRDIPTKHKYAVTSLAFHPAHNVLLSSSISSVVHLHQIAPGAYPTPNPLLTSVQVRNAGVRCTEFLMDADALHETATKDSHEIVFGGRRKYFHKWDMGTGKVQRVSQIHGHELEHKSMERFHLSPAGTHMAIISTNRKRGGILNILDVNTMMWVAQARQESVGGVADFQWWRNGEGITILGRDGRVGEWCLETRRFVAMWRDSGSTGGTAIAMGGSGGPEALGGDRWLALGSKSGITNLYDRSALVKSSKMESNGAFTVEMDAVPTPLRVLEQLTTPVTTIVFTPDGQLMAFASQYKRDALRLVHLPSATVYRNWPTVKTPLGKVTAVAFSRNSDYLAVANDQGKTRLWEIRG</sequence>
<accession>S3C7Z8</accession>
<dbReference type="InterPro" id="IPR036322">
    <property type="entry name" value="WD40_repeat_dom_sf"/>
</dbReference>
<keyword evidence="2" id="KW-0698">rRNA processing</keyword>
<name>S3C7Z8_OPHP1</name>
<protein>
    <submittedName>
        <fullName evidence="9">U3 small nucleolar rna-associated protein</fullName>
    </submittedName>
</protein>
<evidence type="ECO:0000313" key="9">
    <source>
        <dbReference type="EMBL" id="EPE08957.1"/>
    </source>
</evidence>
<dbReference type="FunFam" id="2.130.10.10:FF:000549">
    <property type="entry name" value="Small nucleolar ribonucleoprotein complex subunit"/>
    <property type="match status" value="1"/>
</dbReference>
<dbReference type="eggNOG" id="KOG2055">
    <property type="taxonomic scope" value="Eukaryota"/>
</dbReference>
<feature type="compositionally biased region" description="Basic and acidic residues" evidence="8">
    <location>
        <begin position="42"/>
        <end position="60"/>
    </location>
</feature>
<feature type="compositionally biased region" description="Low complexity" evidence="8">
    <location>
        <begin position="11"/>
        <end position="33"/>
    </location>
</feature>
<dbReference type="VEuPathDB" id="FungiDB:F503_04544"/>
<evidence type="ECO:0000256" key="1">
    <source>
        <dbReference type="ARBA" id="ARBA00004604"/>
    </source>
</evidence>
<proteinExistence type="inferred from homology"/>
<dbReference type="Gene3D" id="2.130.10.10">
    <property type="entry name" value="YVTN repeat-like/Quinoprotein amine dehydrogenase"/>
    <property type="match status" value="1"/>
</dbReference>
<dbReference type="GO" id="GO:0006364">
    <property type="term" value="P:rRNA processing"/>
    <property type="evidence" value="ECO:0007669"/>
    <property type="project" value="UniProtKB-KW"/>
</dbReference>
<evidence type="ECO:0000256" key="7">
    <source>
        <dbReference type="PROSITE-ProRule" id="PRU00221"/>
    </source>
</evidence>
<keyword evidence="4" id="KW-0677">Repeat</keyword>
<comment type="subcellular location">
    <subcellularLocation>
        <location evidence="1">Nucleus</location>
        <location evidence="1">Nucleolus</location>
    </subcellularLocation>
</comment>
<evidence type="ECO:0000256" key="4">
    <source>
        <dbReference type="ARBA" id="ARBA00022737"/>
    </source>
</evidence>
<dbReference type="EMBL" id="KE148148">
    <property type="protein sequence ID" value="EPE08957.1"/>
    <property type="molecule type" value="Genomic_DNA"/>
</dbReference>
<dbReference type="AlphaFoldDB" id="S3C7Z8"/>
<dbReference type="PROSITE" id="PS50294">
    <property type="entry name" value="WD_REPEATS_REGION"/>
    <property type="match status" value="1"/>
</dbReference>
<dbReference type="Pfam" id="PF00400">
    <property type="entry name" value="WD40"/>
    <property type="match status" value="2"/>
</dbReference>
<evidence type="ECO:0000313" key="10">
    <source>
        <dbReference type="Proteomes" id="UP000016923"/>
    </source>
</evidence>
<dbReference type="OrthoDB" id="1935146at2759"/>
<feature type="compositionally biased region" description="Acidic residues" evidence="8">
    <location>
        <begin position="261"/>
        <end position="277"/>
    </location>
</feature>
<comment type="similarity">
    <text evidence="6">Belongs to the WD repeat UTP18 family.</text>
</comment>
<dbReference type="PANTHER" id="PTHR18359:SF0">
    <property type="entry name" value="U3 SMALL NUCLEOLAR RNA-ASSOCIATED PROTEIN 18 HOMOLOG"/>
    <property type="match status" value="1"/>
</dbReference>
<keyword evidence="5" id="KW-0539">Nucleus</keyword>
<gene>
    <name evidence="9" type="ORF">F503_04544</name>
</gene>
<dbReference type="SUPFAM" id="SSF50978">
    <property type="entry name" value="WD40 repeat-like"/>
    <property type="match status" value="1"/>
</dbReference>
<dbReference type="HOGENOM" id="CLU_011055_1_0_1"/>
<keyword evidence="10" id="KW-1185">Reference proteome</keyword>
<dbReference type="InterPro" id="IPR001680">
    <property type="entry name" value="WD40_rpt"/>
</dbReference>
<dbReference type="PROSITE" id="PS50082">
    <property type="entry name" value="WD_REPEATS_2"/>
    <property type="match status" value="1"/>
</dbReference>